<organism evidence="1 2">
    <name type="scientific">Shackletoniella antarctica</name>
    <dbReference type="NCBI Taxonomy" id="268115"/>
    <lineage>
        <taxon>Bacteria</taxon>
        <taxon>Bacillati</taxon>
        <taxon>Cyanobacteriota</taxon>
        <taxon>Cyanophyceae</taxon>
        <taxon>Oculatellales</taxon>
        <taxon>Oculatellaceae</taxon>
        <taxon>Shackletoniella</taxon>
    </lineage>
</organism>
<gene>
    <name evidence="1" type="ORF">DCF17_18480</name>
</gene>
<name>A0A2W4XM36_9CYAN</name>
<dbReference type="AlphaFoldDB" id="A0A2W4XM36"/>
<proteinExistence type="predicted"/>
<dbReference type="EMBL" id="QBMN01000163">
    <property type="protein sequence ID" value="PZO35605.1"/>
    <property type="molecule type" value="Genomic_DNA"/>
</dbReference>
<sequence length="90" mass="10220">MTWILYTAINLLTATIKLIDDAVTVQLSITMASLSQTFDTTRNEIIAAMEQRIEKGDRTKLITPGSLISKWFFRIAYGRMRFIAFSQGVD</sequence>
<accession>A0A2W4XM36</accession>
<reference evidence="1 2" key="2">
    <citation type="submission" date="2018-06" db="EMBL/GenBank/DDBJ databases">
        <title>Metagenomic assembly of (sub)arctic Cyanobacteria and their associated microbiome from non-axenic cultures.</title>
        <authorList>
            <person name="Baurain D."/>
        </authorList>
    </citation>
    <scope>NUCLEOTIDE SEQUENCE [LARGE SCALE GENOMIC DNA]</scope>
    <source>
        <strain evidence="1">ULC041bin1</strain>
    </source>
</reference>
<evidence type="ECO:0000313" key="1">
    <source>
        <dbReference type="EMBL" id="PZO35605.1"/>
    </source>
</evidence>
<dbReference type="Proteomes" id="UP000249081">
    <property type="component" value="Unassembled WGS sequence"/>
</dbReference>
<reference evidence="2" key="1">
    <citation type="submission" date="2018-04" db="EMBL/GenBank/DDBJ databases">
        <authorList>
            <person name="Cornet L."/>
        </authorList>
    </citation>
    <scope>NUCLEOTIDE SEQUENCE [LARGE SCALE GENOMIC DNA]</scope>
</reference>
<evidence type="ECO:0000313" key="2">
    <source>
        <dbReference type="Proteomes" id="UP000249081"/>
    </source>
</evidence>
<protein>
    <submittedName>
        <fullName evidence="1">Uncharacterized protein</fullName>
    </submittedName>
</protein>
<comment type="caution">
    <text evidence="1">The sequence shown here is derived from an EMBL/GenBank/DDBJ whole genome shotgun (WGS) entry which is preliminary data.</text>
</comment>